<dbReference type="AlphaFoldDB" id="A0A5I0D5Q6"/>
<evidence type="ECO:0000313" key="1">
    <source>
        <dbReference type="EMBL" id="EBV0637951.1"/>
    </source>
</evidence>
<name>A0A5I0D5Q6_SALET</name>
<sequence length="649" mass="75295">MDYVFTAEDGKEFTLSNRALTHIINGDITDKPVTKKNQSKKVASKVIKGGLHTVQGITDFLQYHPEIIHLIDFDSKVHKAWYYARELQNGVITLRIPKELFANNAAKMTMYPDDYYKSGYLWKTLFPVTFGENEIIESIREALNNIDFEESQNGIVVGYTCTNEILKTIRLTIQHSNGQINSAFPSWTQPNTGNNGKSYSHYDSIGHVISWSTVKFSRDPQIIRLHEINTDKQLDGYNLLKITPRLFLERNIPKKNNLEWQKKRKIELELLSIAMDDSDRKSILDYICNIEIIKCHSQITNSFYNKESFLLHSSIYFNAIQIHQNICDGLYVTSLIDNINSTNYLNDAVEYLLKNMVSFVGIDSWCKRKIIHEIINACLLHHDINTLVQLINLISESPVRREIFIDFNLDSIVKKSINVPQIEMPFELTTVYGLNYNFDLKPEHFCEFIKENLGETYSLHFNDLQREKIYNGFSESAGANYGLMLCDALKYITTDYFYLFQQIFSEILDNLELSEDIDVHKLDIALASIVRDYCRIQFAHRARINLTYKEFNSIELPLIITDKNQIYGSILKHERILNSYKLNMFLDEVEHFIEKIDAKELPKQINYCRSKIGKEVPPIISPIPQRIIDKNPSLQALTHGNFNEIWSGD</sequence>
<organism evidence="1">
    <name type="scientific">Salmonella enterica subsp. enterica serovar Ouagadougou</name>
    <dbReference type="NCBI Taxonomy" id="2564899"/>
    <lineage>
        <taxon>Bacteria</taxon>
        <taxon>Pseudomonadati</taxon>
        <taxon>Pseudomonadota</taxon>
        <taxon>Gammaproteobacteria</taxon>
        <taxon>Enterobacterales</taxon>
        <taxon>Enterobacteriaceae</taxon>
        <taxon>Salmonella</taxon>
    </lineage>
</organism>
<proteinExistence type="predicted"/>
<gene>
    <name evidence="1" type="ORF">DNM41_24095</name>
</gene>
<reference evidence="1" key="1">
    <citation type="submission" date="2018-06" db="EMBL/GenBank/DDBJ databases">
        <authorList>
            <person name="Ashton P.M."/>
            <person name="Dallman T."/>
            <person name="Nair S."/>
            <person name="De Pinna E."/>
            <person name="Peters T."/>
            <person name="Grant K."/>
        </authorList>
    </citation>
    <scope>NUCLEOTIDE SEQUENCE</scope>
    <source>
        <strain evidence="1">458084</strain>
    </source>
</reference>
<comment type="caution">
    <text evidence="1">The sequence shown here is derived from an EMBL/GenBank/DDBJ whole genome shotgun (WGS) entry which is preliminary data.</text>
</comment>
<accession>A0A5I0D5Q6</accession>
<dbReference type="EMBL" id="AAHEBA010000044">
    <property type="protein sequence ID" value="EBV0637951.1"/>
    <property type="molecule type" value="Genomic_DNA"/>
</dbReference>
<protein>
    <submittedName>
        <fullName evidence="1">Uncharacterized protein</fullName>
    </submittedName>
</protein>